<reference evidence="2 3" key="1">
    <citation type="submission" date="2020-08" db="EMBL/GenBank/DDBJ databases">
        <title>Genomic Encyclopedia of Type Strains, Phase IV (KMG-IV): sequencing the most valuable type-strain genomes for metagenomic binning, comparative biology and taxonomic classification.</title>
        <authorList>
            <person name="Goeker M."/>
        </authorList>
    </citation>
    <scope>NUCLEOTIDE SEQUENCE [LARGE SCALE GENOMIC DNA]</scope>
    <source>
        <strain evidence="2 3">DSM 4491</strain>
    </source>
</reference>
<accession>A0A841QH92</accession>
<feature type="signal peptide" evidence="1">
    <location>
        <begin position="1"/>
        <end position="21"/>
    </location>
</feature>
<evidence type="ECO:0000313" key="3">
    <source>
        <dbReference type="Proteomes" id="UP000578000"/>
    </source>
</evidence>
<gene>
    <name evidence="2" type="ORF">HNR55_001998</name>
</gene>
<sequence>MIRRILLLVLVTMGGCTSAGAKQQPYVTDFRVFNSTRYANADHLDKAGLVPFTSVYDVWKLKCDETQCSNVPTESEFKKTLASYVAQFRSSAFIAFDFENIVIDRADSAAQANNEIQLFKKFIAWTRDSYPEAKIGMYDYDFNSKFLDIRAKIYRDGGFDFFAPTLYQRWPNHNGWYAHLHAAVTNDRAINQSLPIYAYVSPYRAGVTKNGFLSDTEWSRQLADAKRAINGVIIWMPSSTSARLETDQSWEETLRHIISSKRH</sequence>
<comment type="caution">
    <text evidence="2">The sequence shown here is derived from an EMBL/GenBank/DDBJ whole genome shotgun (WGS) entry which is preliminary data.</text>
</comment>
<organism evidence="2 3">
    <name type="scientific">Acetobacter lovaniensis</name>
    <dbReference type="NCBI Taxonomy" id="104100"/>
    <lineage>
        <taxon>Bacteria</taxon>
        <taxon>Pseudomonadati</taxon>
        <taxon>Pseudomonadota</taxon>
        <taxon>Alphaproteobacteria</taxon>
        <taxon>Acetobacterales</taxon>
        <taxon>Acetobacteraceae</taxon>
        <taxon>Acetobacter</taxon>
    </lineage>
</organism>
<dbReference type="Proteomes" id="UP000578000">
    <property type="component" value="Unassembled WGS sequence"/>
</dbReference>
<evidence type="ECO:0000313" key="2">
    <source>
        <dbReference type="EMBL" id="MBB6457407.1"/>
    </source>
</evidence>
<dbReference type="RefSeq" id="WP_166114328.1">
    <property type="nucleotide sequence ID" value="NZ_BAABDB010000032.1"/>
</dbReference>
<name>A0A841QH92_9PROT</name>
<evidence type="ECO:0000256" key="1">
    <source>
        <dbReference type="SAM" id="SignalP"/>
    </source>
</evidence>
<feature type="chain" id="PRO_5032783326" evidence="1">
    <location>
        <begin position="22"/>
        <end position="263"/>
    </location>
</feature>
<keyword evidence="1" id="KW-0732">Signal</keyword>
<proteinExistence type="predicted"/>
<dbReference type="AlphaFoldDB" id="A0A841QH92"/>
<keyword evidence="3" id="KW-1185">Reference proteome</keyword>
<dbReference type="EMBL" id="JACHIE010000007">
    <property type="protein sequence ID" value="MBB6457407.1"/>
    <property type="molecule type" value="Genomic_DNA"/>
</dbReference>
<protein>
    <submittedName>
        <fullName evidence="2">Uncharacterized protein</fullName>
    </submittedName>
</protein>
<dbReference type="PROSITE" id="PS51257">
    <property type="entry name" value="PROKAR_LIPOPROTEIN"/>
    <property type="match status" value="1"/>
</dbReference>